<dbReference type="GO" id="GO:0071555">
    <property type="term" value="P:cell wall organization"/>
    <property type="evidence" value="ECO:0007669"/>
    <property type="project" value="UniProtKB-KW"/>
</dbReference>
<dbReference type="GO" id="GO:0005886">
    <property type="term" value="C:plasma membrane"/>
    <property type="evidence" value="ECO:0007669"/>
    <property type="project" value="UniProtKB-SubCell"/>
</dbReference>
<keyword evidence="11" id="KW-0133">Cell shape</keyword>
<evidence type="ECO:0000256" key="13">
    <source>
        <dbReference type="ARBA" id="ARBA00023136"/>
    </source>
</evidence>
<evidence type="ECO:0000256" key="14">
    <source>
        <dbReference type="ARBA" id="ARBA00023268"/>
    </source>
</evidence>
<keyword evidence="10" id="KW-0378">Hydrolase</keyword>
<keyword evidence="12" id="KW-0573">Peptidoglycan synthesis</keyword>
<evidence type="ECO:0000256" key="19">
    <source>
        <dbReference type="SAM" id="Phobius"/>
    </source>
</evidence>
<evidence type="ECO:0000256" key="7">
    <source>
        <dbReference type="ARBA" id="ARBA00022670"/>
    </source>
</evidence>
<comment type="pathway">
    <text evidence="2">Cell wall biogenesis; peptidoglycan biosynthesis.</text>
</comment>
<dbReference type="GO" id="GO:0030288">
    <property type="term" value="C:outer membrane-bounded periplasmic space"/>
    <property type="evidence" value="ECO:0007669"/>
    <property type="project" value="TreeGrafter"/>
</dbReference>
<keyword evidence="9" id="KW-0808">Transferase</keyword>
<dbReference type="PANTHER" id="PTHR32282">
    <property type="entry name" value="BINDING PROTEIN TRANSPEPTIDASE, PUTATIVE-RELATED"/>
    <property type="match status" value="1"/>
</dbReference>
<name>A0A9X2L5T2_9BACT</name>
<evidence type="ECO:0000256" key="11">
    <source>
        <dbReference type="ARBA" id="ARBA00022960"/>
    </source>
</evidence>
<organism evidence="22 23">
    <name type="scientific">Gracilimonas sediminicola</name>
    <dbReference type="NCBI Taxonomy" id="2952158"/>
    <lineage>
        <taxon>Bacteria</taxon>
        <taxon>Pseudomonadati</taxon>
        <taxon>Balneolota</taxon>
        <taxon>Balneolia</taxon>
        <taxon>Balneolales</taxon>
        <taxon>Balneolaceae</taxon>
        <taxon>Gracilimonas</taxon>
    </lineage>
</organism>
<evidence type="ECO:0000256" key="16">
    <source>
        <dbReference type="ARBA" id="ARBA00034000"/>
    </source>
</evidence>
<evidence type="ECO:0000259" key="21">
    <source>
        <dbReference type="Pfam" id="PF00912"/>
    </source>
</evidence>
<comment type="catalytic activity">
    <reaction evidence="17">
        <text>[GlcNAc-(1-&gt;4)-Mur2Ac(oyl-L-Ala-gamma-D-Glu-L-Lys-D-Ala-D-Ala)](n)-di-trans,octa-cis-undecaprenyl diphosphate + beta-D-GlcNAc-(1-&gt;4)-Mur2Ac(oyl-L-Ala-gamma-D-Glu-L-Lys-D-Ala-D-Ala)-di-trans,octa-cis-undecaprenyl diphosphate = [GlcNAc-(1-&gt;4)-Mur2Ac(oyl-L-Ala-gamma-D-Glu-L-Lys-D-Ala-D-Ala)](n+1)-di-trans,octa-cis-undecaprenyl diphosphate + di-trans,octa-cis-undecaprenyl diphosphate + H(+)</text>
        <dbReference type="Rhea" id="RHEA:23708"/>
        <dbReference type="Rhea" id="RHEA-COMP:9602"/>
        <dbReference type="Rhea" id="RHEA-COMP:9603"/>
        <dbReference type="ChEBI" id="CHEBI:15378"/>
        <dbReference type="ChEBI" id="CHEBI:58405"/>
        <dbReference type="ChEBI" id="CHEBI:60033"/>
        <dbReference type="ChEBI" id="CHEBI:78435"/>
        <dbReference type="EC" id="2.4.99.28"/>
    </reaction>
</comment>
<dbReference type="EMBL" id="JANDBC010000003">
    <property type="protein sequence ID" value="MCP9292894.1"/>
    <property type="molecule type" value="Genomic_DNA"/>
</dbReference>
<dbReference type="Gene3D" id="1.10.3810.10">
    <property type="entry name" value="Biosynthetic peptidoglycan transglycosylase-like"/>
    <property type="match status" value="1"/>
</dbReference>
<evidence type="ECO:0000256" key="9">
    <source>
        <dbReference type="ARBA" id="ARBA00022679"/>
    </source>
</evidence>
<keyword evidence="19" id="KW-0812">Transmembrane</keyword>
<feature type="region of interest" description="Disordered" evidence="18">
    <location>
        <begin position="749"/>
        <end position="773"/>
    </location>
</feature>
<gene>
    <name evidence="22" type="ORF">NM125_14990</name>
</gene>
<evidence type="ECO:0000256" key="17">
    <source>
        <dbReference type="ARBA" id="ARBA00049902"/>
    </source>
</evidence>
<comment type="similarity">
    <text evidence="4">In the N-terminal section; belongs to the glycosyltransferase 51 family.</text>
</comment>
<comment type="caution">
    <text evidence="22">The sequence shown here is derived from an EMBL/GenBank/DDBJ whole genome shotgun (WGS) entry which is preliminary data.</text>
</comment>
<dbReference type="Proteomes" id="UP001139125">
    <property type="component" value="Unassembled WGS sequence"/>
</dbReference>
<keyword evidence="13 19" id="KW-0472">Membrane</keyword>
<keyword evidence="19" id="KW-1133">Transmembrane helix</keyword>
<keyword evidence="8" id="KW-0328">Glycosyltransferase</keyword>
<feature type="compositionally biased region" description="Basic and acidic residues" evidence="18">
    <location>
        <begin position="754"/>
        <end position="773"/>
    </location>
</feature>
<evidence type="ECO:0000259" key="20">
    <source>
        <dbReference type="Pfam" id="PF00905"/>
    </source>
</evidence>
<evidence type="ECO:0000313" key="23">
    <source>
        <dbReference type="Proteomes" id="UP001139125"/>
    </source>
</evidence>
<dbReference type="InterPro" id="IPR012338">
    <property type="entry name" value="Beta-lactam/transpept-like"/>
</dbReference>
<dbReference type="GO" id="GO:0009002">
    <property type="term" value="F:serine-type D-Ala-D-Ala carboxypeptidase activity"/>
    <property type="evidence" value="ECO:0007669"/>
    <property type="project" value="UniProtKB-EC"/>
</dbReference>
<evidence type="ECO:0000256" key="1">
    <source>
        <dbReference type="ARBA" id="ARBA00004236"/>
    </source>
</evidence>
<evidence type="ECO:0000256" key="18">
    <source>
        <dbReference type="SAM" id="MobiDB-lite"/>
    </source>
</evidence>
<dbReference type="InterPro" id="IPR023346">
    <property type="entry name" value="Lysozyme-like_dom_sf"/>
</dbReference>
<feature type="domain" description="Penicillin-binding protein transpeptidase" evidence="20">
    <location>
        <begin position="430"/>
        <end position="689"/>
    </location>
</feature>
<keyword evidence="15" id="KW-0961">Cell wall biogenesis/degradation</keyword>
<reference evidence="22" key="1">
    <citation type="submission" date="2022-06" db="EMBL/GenBank/DDBJ databases">
        <title>Gracilimonas sp. CAU 1638 isolated from sea sediment.</title>
        <authorList>
            <person name="Kim W."/>
        </authorList>
    </citation>
    <scope>NUCLEOTIDE SEQUENCE</scope>
    <source>
        <strain evidence="22">CAU 1638</strain>
    </source>
</reference>
<dbReference type="Gene3D" id="3.40.710.10">
    <property type="entry name" value="DD-peptidase/beta-lactamase superfamily"/>
    <property type="match status" value="2"/>
</dbReference>
<dbReference type="Pfam" id="PF00912">
    <property type="entry name" value="Transgly"/>
    <property type="match status" value="1"/>
</dbReference>
<comment type="subcellular location">
    <subcellularLocation>
        <location evidence="1">Cell membrane</location>
    </subcellularLocation>
</comment>
<keyword evidence="23" id="KW-1185">Reference proteome</keyword>
<proteinExistence type="inferred from homology"/>
<dbReference type="GO" id="GO:0008955">
    <property type="term" value="F:peptidoglycan glycosyltransferase activity"/>
    <property type="evidence" value="ECO:0007669"/>
    <property type="project" value="UniProtKB-EC"/>
</dbReference>
<evidence type="ECO:0000256" key="15">
    <source>
        <dbReference type="ARBA" id="ARBA00023316"/>
    </source>
</evidence>
<evidence type="ECO:0000256" key="3">
    <source>
        <dbReference type="ARBA" id="ARBA00007090"/>
    </source>
</evidence>
<keyword evidence="14" id="KW-0511">Multifunctional enzyme</keyword>
<dbReference type="SUPFAM" id="SSF56601">
    <property type="entry name" value="beta-lactamase/transpeptidase-like"/>
    <property type="match status" value="1"/>
</dbReference>
<dbReference type="InterPro" id="IPR001460">
    <property type="entry name" value="PCN-bd_Tpept"/>
</dbReference>
<feature type="transmembrane region" description="Helical" evidence="19">
    <location>
        <begin position="46"/>
        <end position="69"/>
    </location>
</feature>
<accession>A0A9X2L5T2</accession>
<evidence type="ECO:0000256" key="5">
    <source>
        <dbReference type="ARBA" id="ARBA00022475"/>
    </source>
</evidence>
<comment type="catalytic activity">
    <reaction evidence="16">
        <text>Preferential cleavage: (Ac)2-L-Lys-D-Ala-|-D-Ala. Also transpeptidation of peptidyl-alanyl moieties that are N-acyl substituents of D-alanine.</text>
        <dbReference type="EC" id="3.4.16.4"/>
    </reaction>
</comment>
<evidence type="ECO:0000256" key="8">
    <source>
        <dbReference type="ARBA" id="ARBA00022676"/>
    </source>
</evidence>
<dbReference type="InterPro" id="IPR050396">
    <property type="entry name" value="Glycosyltr_51/Transpeptidase"/>
</dbReference>
<keyword evidence="7" id="KW-0645">Protease</keyword>
<dbReference type="GO" id="GO:0008658">
    <property type="term" value="F:penicillin binding"/>
    <property type="evidence" value="ECO:0007669"/>
    <property type="project" value="InterPro"/>
</dbReference>
<dbReference type="GO" id="GO:0008360">
    <property type="term" value="P:regulation of cell shape"/>
    <property type="evidence" value="ECO:0007669"/>
    <property type="project" value="UniProtKB-KW"/>
</dbReference>
<protein>
    <submittedName>
        <fullName evidence="22">Transglycosylase domain-containing protein</fullName>
    </submittedName>
</protein>
<keyword evidence="5" id="KW-1003">Cell membrane</keyword>
<dbReference type="GO" id="GO:0006508">
    <property type="term" value="P:proteolysis"/>
    <property type="evidence" value="ECO:0007669"/>
    <property type="project" value="UniProtKB-KW"/>
</dbReference>
<dbReference type="PANTHER" id="PTHR32282:SF11">
    <property type="entry name" value="PENICILLIN-BINDING PROTEIN 1B"/>
    <property type="match status" value="1"/>
</dbReference>
<evidence type="ECO:0000256" key="12">
    <source>
        <dbReference type="ARBA" id="ARBA00022984"/>
    </source>
</evidence>
<dbReference type="InterPro" id="IPR036950">
    <property type="entry name" value="PBP_transglycosylase"/>
</dbReference>
<evidence type="ECO:0000256" key="2">
    <source>
        <dbReference type="ARBA" id="ARBA00004752"/>
    </source>
</evidence>
<dbReference type="SUPFAM" id="SSF53955">
    <property type="entry name" value="Lysozyme-like"/>
    <property type="match status" value="1"/>
</dbReference>
<dbReference type="GO" id="GO:0009252">
    <property type="term" value="P:peptidoglycan biosynthetic process"/>
    <property type="evidence" value="ECO:0007669"/>
    <property type="project" value="UniProtKB-KW"/>
</dbReference>
<evidence type="ECO:0000256" key="4">
    <source>
        <dbReference type="ARBA" id="ARBA00007739"/>
    </source>
</evidence>
<dbReference type="AlphaFoldDB" id="A0A9X2L5T2"/>
<dbReference type="RefSeq" id="WP_255135792.1">
    <property type="nucleotide sequence ID" value="NZ_JANDBC010000003.1"/>
</dbReference>
<evidence type="ECO:0000256" key="6">
    <source>
        <dbReference type="ARBA" id="ARBA00022645"/>
    </source>
</evidence>
<dbReference type="InterPro" id="IPR001264">
    <property type="entry name" value="Glyco_trans_51"/>
</dbReference>
<evidence type="ECO:0000256" key="10">
    <source>
        <dbReference type="ARBA" id="ARBA00022801"/>
    </source>
</evidence>
<comment type="similarity">
    <text evidence="3">In the C-terminal section; belongs to the transpeptidase family.</text>
</comment>
<feature type="domain" description="Glycosyl transferase family 51" evidence="21">
    <location>
        <begin position="97"/>
        <end position="269"/>
    </location>
</feature>
<evidence type="ECO:0000313" key="22">
    <source>
        <dbReference type="EMBL" id="MCP9292894.1"/>
    </source>
</evidence>
<keyword evidence="6" id="KW-0121">Carboxypeptidase</keyword>
<dbReference type="Pfam" id="PF00905">
    <property type="entry name" value="Transpeptidase"/>
    <property type="match status" value="1"/>
</dbReference>
<sequence>MSDDKKEPIDHKRYFNDPEYRKKILKERKEKGESAPGRPSPSYRKAWIWASSIAGVLCLFVAGYVFYLFQGLPSADEFENPETAIASEVRSRDGVTLDKYFTENRKWVRYEDISPHVIDALVATEDHRFYNHWGIDMYATLAIPWHLINGRWQGASTISQQLARNLYKKIGQEFSIARKFREMITAAQLEKRYTKREIAEMYLNTVEYPNSTFGIEAASQTHYGKPAKELNINEAAMMVGSLQAIYAYNPRLFPEKATARRNIVLAQMHKRDFLTDQEYITLTEEPIGLDYHPPFKTGRQSRYFGEYVRQQVQPWLEENGYDLYKDGLVIYTTIDSRLQRHAERAVKTKLDSLQKIYEAEWTSPGGEYMDEFWEKNPLFLRQFLRETDRYKNGFSKYDTKIEKVVFDSLFADTAFVDSVKRARTKLESGFVAIEPSNGKVLAWVGGTDYGNVQYDHVYQSRRQAGSTFKPFVYAVAIDNGYKPYHKFSKFPVTFRDRAGKIWNPKDETVHDGPINVSLREALARSMNNVTVRLLPEIAGAPGTNKLWELDPAARKIKAMASNLGIDMSKTPAYPSIALGTAEVSLLELTSAYTTFANKGVHIEPIAITRIEDREGNILKEFHPDYTKEVISPETAYIITDMLRGVIRGGEDFYGTGVRLRNVYGVRQDVAGKTGTTQNSADNWFVGMMPHIVMGAWVGGADRRIRFPEDTYIGQGARSALPIVGTFINYATADDQAYWKYDAFDPPPGFVMPEDPEKTNNELVKDKDKGRIGW</sequence>